<accession>A0A024HVM8</accession>
<proteinExistence type="predicted"/>
<gene>
    <name evidence="5" type="ORF">PENVA_0252</name>
</gene>
<dbReference type="Pfam" id="PF12245">
    <property type="entry name" value="Big_3_2"/>
    <property type="match status" value="1"/>
</dbReference>
<evidence type="ECO:0000259" key="4">
    <source>
        <dbReference type="Pfam" id="PF13752"/>
    </source>
</evidence>
<evidence type="ECO:0000259" key="2">
    <source>
        <dbReference type="Pfam" id="PF12245"/>
    </source>
</evidence>
<evidence type="ECO:0008006" key="6">
    <source>
        <dbReference type="Google" id="ProtNLM"/>
    </source>
</evidence>
<dbReference type="AlphaFoldDB" id="A0A024HVM8"/>
<feature type="chain" id="PRO_5001530183" description="DUF4165 domain-containing protein" evidence="1">
    <location>
        <begin position="27"/>
        <end position="812"/>
    </location>
</feature>
<name>A0A024HVM8_KLEPN</name>
<evidence type="ECO:0000259" key="3">
    <source>
        <dbReference type="Pfam" id="PF13750"/>
    </source>
</evidence>
<dbReference type="Pfam" id="PF13750">
    <property type="entry name" value="Big_3_3"/>
    <property type="match status" value="1"/>
</dbReference>
<keyword evidence="1" id="KW-0732">Signal</keyword>
<geneLocation type="plasmid" evidence="5">
    <name>pENVA</name>
</geneLocation>
<keyword evidence="5" id="KW-0614">Plasmid</keyword>
<dbReference type="Pfam" id="PF13752">
    <property type="entry name" value="DUF4165"/>
    <property type="match status" value="1"/>
</dbReference>
<reference evidence="5" key="1">
    <citation type="journal article" date="2014" name="Antimicrob. Agents Chemother.">
        <title>IncH-Type Plasmid Harboring blaCTX-M-15, blaDHA-1, and qnrB4 Genes Recovered from Animal Isolates.</title>
        <authorList>
            <person name="Schluter A."/>
            <person name="Nordmann P."/>
            <person name="Bonnin R.A."/>
            <person name="Millemann Y."/>
            <person name="Eikmeyer F.G."/>
            <person name="Wibberg D."/>
            <person name="Puhler A."/>
            <person name="Poirel L."/>
        </authorList>
    </citation>
    <scope>NUCLEOTIDE SEQUENCE [LARGE SCALE GENOMIC DNA]</scope>
    <source>
        <strain evidence="5">Kp15</strain>
        <plasmid evidence="5">pENVA</plasmid>
    </source>
</reference>
<organism evidence="5">
    <name type="scientific">Klebsiella pneumoniae</name>
    <dbReference type="NCBI Taxonomy" id="573"/>
    <lineage>
        <taxon>Bacteria</taxon>
        <taxon>Pseudomonadati</taxon>
        <taxon>Pseudomonadota</taxon>
        <taxon>Gammaproteobacteria</taxon>
        <taxon>Enterobacterales</taxon>
        <taxon>Enterobacteriaceae</taxon>
        <taxon>Klebsiella/Raoultella group</taxon>
        <taxon>Klebsiella</taxon>
        <taxon>Klebsiella pneumoniae complex</taxon>
    </lineage>
</organism>
<protein>
    <recommendedName>
        <fullName evidence="6">DUF4165 domain-containing protein</fullName>
    </recommendedName>
</protein>
<dbReference type="InterPro" id="IPR022038">
    <property type="entry name" value="Ig-like_bact"/>
</dbReference>
<feature type="signal peptide" evidence="1">
    <location>
        <begin position="1"/>
        <end position="26"/>
    </location>
</feature>
<feature type="domain" description="Ig-like" evidence="2">
    <location>
        <begin position="147"/>
        <end position="273"/>
    </location>
</feature>
<dbReference type="EMBL" id="HG918041">
    <property type="protein sequence ID" value="CDM79868.1"/>
    <property type="molecule type" value="Genomic_DNA"/>
</dbReference>
<sequence>MRFSLFLNHSALALSLSIATSMFSNAQARVYEYTFTDINGAQKSVPESAPYLNPHGNFNALLIGGLDQQIRLTVTRDADNSAVYSTTTSIISVDDRISSANGNMFYGKTVTIPPISDGRYTIKSEILDSKSTVVSTTSHPFIIDTVGPTSDNFSVPWIPGYNMVVTGPRWELGQGQESAINLAIKNINDLSGFDKAIVQIIKPDGSIQSSYTMAYDDGSRAATAPITKGGGAIAKATWMPVSDADVEFRFRAFLYDKAGNVTQVPDQKFVFDSSAGEYELFAVADPNSSTSVVPGISSGYIKYSAGMTVNTNPVTLVYKIPKHNYRAYNKAGLSFGSLLTEDNSYVYIKQSTPVGTSFTIHNGYQYGGGNASYNVKLSSIAPKSPSIKSYSANFSTIGDFSAGTMKFTNIDLPGEYQSITVFVDPRDYVQSFYNLTQGYEVCTIEPGESSCTGPFSYAINKGNGYIAHYFIVRNQDKTLTSNQFEIRSIWNTDLIPKITGYDYKEENKSVLVYVTQPGNGNWRDVLMLSKLEILDTISNTVLLAGTKAAMSGEDYTYAFDLSAIPEGKYDLTFRATDTFNNSSQLPFRSLIIDNSPPSISFSYEGKPLLSESTVYGLENISVAVSDALSKSKISQMVLQGGPASDDVELGFTHNTDGSYTPLYPRLFPSLDEKTDKYTLVVKAIDDAGNESSKSIRFAYYPKNLIVLDKLNTLAVNKPLNLSSGEPLAVLKASQLRRNDGSLAKGVQTALITVRGDSAFPISVIGNLVSPGETKEIQIDLGSVGNDVVVPIFPGVSGVVGASGFIVEFPQLK</sequence>
<dbReference type="RefSeq" id="WP_117077851.1">
    <property type="nucleotide sequence ID" value="NZ_CABHKM010000005.1"/>
</dbReference>
<feature type="domain" description="DUF4165" evidence="4">
    <location>
        <begin position="26"/>
        <end position="145"/>
    </location>
</feature>
<evidence type="ECO:0000256" key="1">
    <source>
        <dbReference type="SAM" id="SignalP"/>
    </source>
</evidence>
<evidence type="ECO:0000313" key="5">
    <source>
        <dbReference type="EMBL" id="CDM79868.1"/>
    </source>
</evidence>
<feature type="domain" description="Ig-like" evidence="3">
    <location>
        <begin position="554"/>
        <end position="710"/>
    </location>
</feature>
<dbReference type="InterPro" id="IPR025429">
    <property type="entry name" value="DUF4165"/>
</dbReference>